<gene>
    <name evidence="1" type="ORF">ACFOZY_10795</name>
</gene>
<evidence type="ECO:0008006" key="3">
    <source>
        <dbReference type="Google" id="ProtNLM"/>
    </source>
</evidence>
<proteinExistence type="predicted"/>
<comment type="caution">
    <text evidence="1">The sequence shown here is derived from an EMBL/GenBank/DDBJ whole genome shotgun (WGS) entry which is preliminary data.</text>
</comment>
<organism evidence="1 2">
    <name type="scientific">Chungangia koreensis</name>
    <dbReference type="NCBI Taxonomy" id="752657"/>
    <lineage>
        <taxon>Bacteria</taxon>
        <taxon>Bacillati</taxon>
        <taxon>Bacillota</taxon>
        <taxon>Bacilli</taxon>
        <taxon>Lactobacillales</taxon>
        <taxon>Chungangia</taxon>
    </lineage>
</organism>
<evidence type="ECO:0000313" key="2">
    <source>
        <dbReference type="Proteomes" id="UP001595817"/>
    </source>
</evidence>
<protein>
    <recommendedName>
        <fullName evidence="3">DUF2283 domain-containing protein</fullName>
    </recommendedName>
</protein>
<sequence>MTTNNTLTSLHTLEQYNNCDITLTFKDQHNLPFLDVCYVHRQFKINNFREANSLIFEDIDSTLYAIERAFLQDQNTPPK</sequence>
<dbReference type="EMBL" id="JBHSEC010000019">
    <property type="protein sequence ID" value="MFC4410904.1"/>
    <property type="molecule type" value="Genomic_DNA"/>
</dbReference>
<dbReference type="RefSeq" id="WP_378155274.1">
    <property type="nucleotide sequence ID" value="NZ_JBHSEC010000019.1"/>
</dbReference>
<keyword evidence="2" id="KW-1185">Reference proteome</keyword>
<evidence type="ECO:0000313" key="1">
    <source>
        <dbReference type="EMBL" id="MFC4410904.1"/>
    </source>
</evidence>
<name>A0ABV8X7D0_9LACT</name>
<reference evidence="2" key="1">
    <citation type="journal article" date="2019" name="Int. J. Syst. Evol. Microbiol.">
        <title>The Global Catalogue of Microorganisms (GCM) 10K type strain sequencing project: providing services to taxonomists for standard genome sequencing and annotation.</title>
        <authorList>
            <consortium name="The Broad Institute Genomics Platform"/>
            <consortium name="The Broad Institute Genome Sequencing Center for Infectious Disease"/>
            <person name="Wu L."/>
            <person name="Ma J."/>
        </authorList>
    </citation>
    <scope>NUCLEOTIDE SEQUENCE [LARGE SCALE GENOMIC DNA]</scope>
    <source>
        <strain evidence="2">CCUG 59778</strain>
    </source>
</reference>
<accession>A0ABV8X7D0</accession>
<dbReference type="Proteomes" id="UP001595817">
    <property type="component" value="Unassembled WGS sequence"/>
</dbReference>